<dbReference type="InterPro" id="IPR013922">
    <property type="entry name" value="Cyclin_PHO80-like"/>
</dbReference>
<protein>
    <recommendedName>
        <fullName evidence="2">Cyclin</fullName>
    </recommendedName>
</protein>
<dbReference type="InterPro" id="IPR036915">
    <property type="entry name" value="Cyclin-like_sf"/>
</dbReference>
<dbReference type="InterPro" id="IPR012389">
    <property type="entry name" value="Cyclin_P/U"/>
</dbReference>
<name>A0AAD5XK90_9FUNG</name>
<sequence length="167" mass="19027">MLQRLTALNDRIPLHNSTLTRFHSRGAPQISLVDYLQRIVRYAALEPICLLVLLIYIDRICNRSRTFIVSSLTVHRLVITAFCCASKALCDSYLTNATYAKIGGVSTHELNILELDFLSLIDWDVCCNADLLQIYYVNLVKQHPAYTRKPPPPLRSPTRWAGQHHPP</sequence>
<keyword evidence="5" id="KW-1185">Reference proteome</keyword>
<reference evidence="4" key="1">
    <citation type="submission" date="2020-05" db="EMBL/GenBank/DDBJ databases">
        <title>Phylogenomic resolution of chytrid fungi.</title>
        <authorList>
            <person name="Stajich J.E."/>
            <person name="Amses K."/>
            <person name="Simmons R."/>
            <person name="Seto K."/>
            <person name="Myers J."/>
            <person name="Bonds A."/>
            <person name="Quandt C.A."/>
            <person name="Barry K."/>
            <person name="Liu P."/>
            <person name="Grigoriev I."/>
            <person name="Longcore J.E."/>
            <person name="James T.Y."/>
        </authorList>
    </citation>
    <scope>NUCLEOTIDE SEQUENCE</scope>
    <source>
        <strain evidence="4">JEL0379</strain>
    </source>
</reference>
<evidence type="ECO:0000256" key="1">
    <source>
        <dbReference type="ARBA" id="ARBA00023127"/>
    </source>
</evidence>
<feature type="region of interest" description="Disordered" evidence="3">
    <location>
        <begin position="148"/>
        <end position="167"/>
    </location>
</feature>
<dbReference type="Gene3D" id="1.10.472.10">
    <property type="entry name" value="Cyclin-like"/>
    <property type="match status" value="1"/>
</dbReference>
<proteinExistence type="inferred from homology"/>
<dbReference type="GO" id="GO:0016538">
    <property type="term" value="F:cyclin-dependent protein serine/threonine kinase regulator activity"/>
    <property type="evidence" value="ECO:0007669"/>
    <property type="project" value="TreeGrafter"/>
</dbReference>
<organism evidence="4 5">
    <name type="scientific">Geranomyces variabilis</name>
    <dbReference type="NCBI Taxonomy" id="109894"/>
    <lineage>
        <taxon>Eukaryota</taxon>
        <taxon>Fungi</taxon>
        <taxon>Fungi incertae sedis</taxon>
        <taxon>Chytridiomycota</taxon>
        <taxon>Chytridiomycota incertae sedis</taxon>
        <taxon>Chytridiomycetes</taxon>
        <taxon>Spizellomycetales</taxon>
        <taxon>Powellomycetaceae</taxon>
        <taxon>Geranomyces</taxon>
    </lineage>
</organism>
<evidence type="ECO:0000313" key="4">
    <source>
        <dbReference type="EMBL" id="KAJ3173328.1"/>
    </source>
</evidence>
<keyword evidence="1 2" id="KW-0195">Cyclin</keyword>
<dbReference type="CDD" id="cd20558">
    <property type="entry name" value="CYCLIN_ScPCL7-like"/>
    <property type="match status" value="1"/>
</dbReference>
<dbReference type="AlphaFoldDB" id="A0AAD5XK90"/>
<dbReference type="Proteomes" id="UP001212152">
    <property type="component" value="Unassembled WGS sequence"/>
</dbReference>
<accession>A0AAD5XK90</accession>
<dbReference type="GO" id="GO:0000307">
    <property type="term" value="C:cyclin-dependent protein kinase holoenzyme complex"/>
    <property type="evidence" value="ECO:0007669"/>
    <property type="project" value="TreeGrafter"/>
</dbReference>
<dbReference type="SUPFAM" id="SSF47954">
    <property type="entry name" value="Cyclin-like"/>
    <property type="match status" value="1"/>
</dbReference>
<evidence type="ECO:0000313" key="5">
    <source>
        <dbReference type="Proteomes" id="UP001212152"/>
    </source>
</evidence>
<dbReference type="PANTHER" id="PTHR15615">
    <property type="match status" value="1"/>
</dbReference>
<dbReference type="Pfam" id="PF08613">
    <property type="entry name" value="Cyclin"/>
    <property type="match status" value="1"/>
</dbReference>
<dbReference type="EMBL" id="JADGJQ010000072">
    <property type="protein sequence ID" value="KAJ3173328.1"/>
    <property type="molecule type" value="Genomic_DNA"/>
</dbReference>
<evidence type="ECO:0000256" key="2">
    <source>
        <dbReference type="PIRNR" id="PIRNR027110"/>
    </source>
</evidence>
<dbReference type="GO" id="GO:0019901">
    <property type="term" value="F:protein kinase binding"/>
    <property type="evidence" value="ECO:0007669"/>
    <property type="project" value="UniProtKB-UniRule"/>
</dbReference>
<comment type="similarity">
    <text evidence="2">Belongs to the cyclin family.</text>
</comment>
<dbReference type="PANTHER" id="PTHR15615:SF117">
    <property type="entry name" value="PHO85 CYCLIN PHO80"/>
    <property type="match status" value="1"/>
</dbReference>
<evidence type="ECO:0000256" key="3">
    <source>
        <dbReference type="SAM" id="MobiDB-lite"/>
    </source>
</evidence>
<dbReference type="GO" id="GO:0005634">
    <property type="term" value="C:nucleus"/>
    <property type="evidence" value="ECO:0007669"/>
    <property type="project" value="TreeGrafter"/>
</dbReference>
<dbReference type="GO" id="GO:0051301">
    <property type="term" value="P:cell division"/>
    <property type="evidence" value="ECO:0007669"/>
    <property type="project" value="UniProtKB-UniRule"/>
</dbReference>
<dbReference type="PIRSF" id="PIRSF027110">
    <property type="entry name" value="PREG"/>
    <property type="match status" value="1"/>
</dbReference>
<comment type="caution">
    <text evidence="4">The sequence shown here is derived from an EMBL/GenBank/DDBJ whole genome shotgun (WGS) entry which is preliminary data.</text>
</comment>
<gene>
    <name evidence="4" type="ORF">HDU87_007702</name>
</gene>